<dbReference type="AlphaFoldDB" id="A0AAV6JTH6"/>
<organism evidence="1 2">
    <name type="scientific">Rhododendron griersonianum</name>
    <dbReference type="NCBI Taxonomy" id="479676"/>
    <lineage>
        <taxon>Eukaryota</taxon>
        <taxon>Viridiplantae</taxon>
        <taxon>Streptophyta</taxon>
        <taxon>Embryophyta</taxon>
        <taxon>Tracheophyta</taxon>
        <taxon>Spermatophyta</taxon>
        <taxon>Magnoliopsida</taxon>
        <taxon>eudicotyledons</taxon>
        <taxon>Gunneridae</taxon>
        <taxon>Pentapetalae</taxon>
        <taxon>asterids</taxon>
        <taxon>Ericales</taxon>
        <taxon>Ericaceae</taxon>
        <taxon>Ericoideae</taxon>
        <taxon>Rhodoreae</taxon>
        <taxon>Rhododendron</taxon>
    </lineage>
</organism>
<protein>
    <submittedName>
        <fullName evidence="1">Uncharacterized protein</fullName>
    </submittedName>
</protein>
<reference evidence="1 2" key="1">
    <citation type="submission" date="2020-08" db="EMBL/GenBank/DDBJ databases">
        <title>Plant Genome Project.</title>
        <authorList>
            <person name="Zhang R.-G."/>
        </authorList>
    </citation>
    <scope>NUCLEOTIDE SEQUENCE [LARGE SCALE GENOMIC DNA]</scope>
    <source>
        <strain evidence="1">WSP0</strain>
        <tissue evidence="1">Leaf</tissue>
    </source>
</reference>
<keyword evidence="2" id="KW-1185">Reference proteome</keyword>
<proteinExistence type="predicted"/>
<sequence>MESQKCKFTSNGRAAEGFAAEVRQKWRRPTEQGRAKGSVLKVGIELQRVRGEHGERCTTPIEMVIGSLVKRRWRSWSSMLLVSGDSLFVSS</sequence>
<dbReference type="Proteomes" id="UP000823749">
    <property type="component" value="Chromosome 6"/>
</dbReference>
<gene>
    <name evidence="1" type="ORF">RHGRI_016250</name>
</gene>
<name>A0AAV6JTH6_9ERIC</name>
<evidence type="ECO:0000313" key="2">
    <source>
        <dbReference type="Proteomes" id="UP000823749"/>
    </source>
</evidence>
<dbReference type="EMBL" id="JACTNZ010000006">
    <property type="protein sequence ID" value="KAG5543454.1"/>
    <property type="molecule type" value="Genomic_DNA"/>
</dbReference>
<accession>A0AAV6JTH6</accession>
<comment type="caution">
    <text evidence="1">The sequence shown here is derived from an EMBL/GenBank/DDBJ whole genome shotgun (WGS) entry which is preliminary data.</text>
</comment>
<evidence type="ECO:0000313" key="1">
    <source>
        <dbReference type="EMBL" id="KAG5543454.1"/>
    </source>
</evidence>